<evidence type="ECO:0000313" key="17">
    <source>
        <dbReference type="WBParaSite" id="jg17"/>
    </source>
</evidence>
<keyword evidence="11" id="KW-0067">ATP-binding</keyword>
<protein>
    <recommendedName>
        <fullName evidence="4">non-specific serine/threonine protein kinase</fullName>
        <ecNumber evidence="4">2.7.11.1</ecNumber>
    </recommendedName>
</protein>
<keyword evidence="6" id="KW-0723">Serine/threonine-protein kinase</keyword>
<feature type="repeat" description="RCC1" evidence="13">
    <location>
        <begin position="232"/>
        <end position="275"/>
    </location>
</feature>
<evidence type="ECO:0000259" key="15">
    <source>
        <dbReference type="PROSITE" id="PS50011"/>
    </source>
</evidence>
<evidence type="ECO:0000256" key="12">
    <source>
        <dbReference type="ARBA" id="ARBA00022842"/>
    </source>
</evidence>
<dbReference type="SUPFAM" id="SSF56112">
    <property type="entry name" value="Protein kinase-like (PK-like)"/>
    <property type="match status" value="1"/>
</dbReference>
<keyword evidence="16" id="KW-1185">Reference proteome</keyword>
<dbReference type="PANTHER" id="PTHR44535">
    <property type="entry name" value="PROTEIN CBG16200"/>
    <property type="match status" value="1"/>
</dbReference>
<dbReference type="InterPro" id="IPR009091">
    <property type="entry name" value="RCC1/BLIP-II"/>
</dbReference>
<evidence type="ECO:0000256" key="5">
    <source>
        <dbReference type="ARBA" id="ARBA00022490"/>
    </source>
</evidence>
<dbReference type="PROSITE" id="PS50012">
    <property type="entry name" value="RCC1_3"/>
    <property type="match status" value="1"/>
</dbReference>
<keyword evidence="8" id="KW-0479">Metal-binding</keyword>
<dbReference type="WBParaSite" id="jg17">
    <property type="protein sequence ID" value="jg17"/>
    <property type="gene ID" value="jg17"/>
</dbReference>
<dbReference type="Pfam" id="PF13540">
    <property type="entry name" value="RCC1_2"/>
    <property type="match status" value="1"/>
</dbReference>
<evidence type="ECO:0000256" key="8">
    <source>
        <dbReference type="ARBA" id="ARBA00022723"/>
    </source>
</evidence>
<accession>A0A915D7Y2</accession>
<keyword evidence="12" id="KW-0460">Magnesium</keyword>
<keyword evidence="7" id="KW-0597">Phosphoprotein</keyword>
<sequence>MGTETKFQGAQTILGTPYYLSPEMCEGKSYNEKSDIWALGELLFVRNDVPTKAFDGSSLPALVNKIVNGDYEQIKNPSFSNAIKLLVDHLLKTNQKKDPLLHVFWRSLKDTAVNLQNSNAKSSEKSSSTKNRNSSLYRFCISDVTLSACPGIPTGIKIKQFGQLGHGDRASRNVPVKIEALEDKTISKIAVGNTFSIFCVDQGIALAYGLLREDIVDLSCGEEHCVALCENGQVFAWGNGVDGRLGIGDVQMIYVPTKVEIPTRQLISNVRCANHLFWHANCYGFQQVQQTELEFRLGFFANVKNNLDCEVDNIMRPTPLKPFPSRVIDVSPGPSHSGVLLENGHVHLFGRNADGELGIGNRQVMAMWTPWKPVRALQCKACVQVICFTMAATSDNELYFWATGASTKRDKADLNSSRCRSGERRPKNPKQAWGQWGKAGTPDGLAVTQPTLVLRLDVTRGANGNQSTYIKMALLVCSGKSVMAVIDTATQNNLCQVASGGEVQNNQNRFATTQRMSPGHIRRRSAPEGTPPQKQSTGGSISTWIQKELDNAEYISYTKFMSGDLDSNTRSTLLAEQRLLLEIDGLKKQLQEQSSTFRGMRHRWTYCRGSANSINSEGTLRLVRLSSSRPVYNAVQPGAQVSI</sequence>
<keyword evidence="5" id="KW-0963">Cytoplasm</keyword>
<name>A0A915D7Y2_9BILA</name>
<dbReference type="InterPro" id="IPR051997">
    <property type="entry name" value="STK_NEK"/>
</dbReference>
<dbReference type="PROSITE" id="PS50011">
    <property type="entry name" value="PROTEIN_KINASE_DOM"/>
    <property type="match status" value="1"/>
</dbReference>
<feature type="region of interest" description="Disordered" evidence="14">
    <location>
        <begin position="415"/>
        <end position="440"/>
    </location>
</feature>
<feature type="region of interest" description="Disordered" evidence="14">
    <location>
        <begin position="510"/>
        <end position="541"/>
    </location>
</feature>
<evidence type="ECO:0000256" key="3">
    <source>
        <dbReference type="ARBA" id="ARBA00010886"/>
    </source>
</evidence>
<evidence type="ECO:0000256" key="6">
    <source>
        <dbReference type="ARBA" id="ARBA00022527"/>
    </source>
</evidence>
<dbReference type="Pfam" id="PF00415">
    <property type="entry name" value="RCC1"/>
    <property type="match status" value="1"/>
</dbReference>
<dbReference type="InterPro" id="IPR000408">
    <property type="entry name" value="Reg_chr_condens"/>
</dbReference>
<dbReference type="GO" id="GO:0005737">
    <property type="term" value="C:cytoplasm"/>
    <property type="evidence" value="ECO:0007669"/>
    <property type="project" value="UniProtKB-SubCell"/>
</dbReference>
<evidence type="ECO:0000256" key="9">
    <source>
        <dbReference type="ARBA" id="ARBA00022741"/>
    </source>
</evidence>
<keyword evidence="10" id="KW-0808">Transferase</keyword>
<dbReference type="Gene3D" id="2.130.10.30">
    <property type="entry name" value="Regulator of chromosome condensation 1/beta-lactamase-inhibitor protein II"/>
    <property type="match status" value="3"/>
</dbReference>
<dbReference type="GO" id="GO:0005524">
    <property type="term" value="F:ATP binding"/>
    <property type="evidence" value="ECO:0007669"/>
    <property type="project" value="UniProtKB-KW"/>
</dbReference>
<organism evidence="16 17">
    <name type="scientific">Ditylenchus dipsaci</name>
    <dbReference type="NCBI Taxonomy" id="166011"/>
    <lineage>
        <taxon>Eukaryota</taxon>
        <taxon>Metazoa</taxon>
        <taxon>Ecdysozoa</taxon>
        <taxon>Nematoda</taxon>
        <taxon>Chromadorea</taxon>
        <taxon>Rhabditida</taxon>
        <taxon>Tylenchina</taxon>
        <taxon>Tylenchomorpha</taxon>
        <taxon>Sphaerularioidea</taxon>
        <taxon>Anguinidae</taxon>
        <taxon>Anguininae</taxon>
        <taxon>Ditylenchus</taxon>
    </lineage>
</organism>
<dbReference type="PRINTS" id="PR00633">
    <property type="entry name" value="RCCNDNSATION"/>
</dbReference>
<comment type="cofactor">
    <cofactor evidence="1">
        <name>Mg(2+)</name>
        <dbReference type="ChEBI" id="CHEBI:18420"/>
    </cofactor>
</comment>
<keyword evidence="9" id="KW-0547">Nucleotide-binding</keyword>
<evidence type="ECO:0000313" key="16">
    <source>
        <dbReference type="Proteomes" id="UP000887574"/>
    </source>
</evidence>
<comment type="similarity">
    <text evidence="3">Belongs to the protein kinase superfamily. NEK Ser/Thr protein kinase family. NIMA subfamily.</text>
</comment>
<evidence type="ECO:0000256" key="7">
    <source>
        <dbReference type="ARBA" id="ARBA00022553"/>
    </source>
</evidence>
<proteinExistence type="inferred from homology"/>
<dbReference type="AlphaFoldDB" id="A0A915D7Y2"/>
<dbReference type="InterPro" id="IPR000719">
    <property type="entry name" value="Prot_kinase_dom"/>
</dbReference>
<dbReference type="SUPFAM" id="SSF50985">
    <property type="entry name" value="RCC1/BLIP-II"/>
    <property type="match status" value="1"/>
</dbReference>
<keyword evidence="10" id="KW-0418">Kinase</keyword>
<feature type="domain" description="Protein kinase" evidence="15">
    <location>
        <begin position="1"/>
        <end position="113"/>
    </location>
</feature>
<reference evidence="17" key="1">
    <citation type="submission" date="2022-11" db="UniProtKB">
        <authorList>
            <consortium name="WormBaseParasite"/>
        </authorList>
    </citation>
    <scope>IDENTIFICATION</scope>
</reference>
<dbReference type="EC" id="2.7.11.1" evidence="4"/>
<evidence type="ECO:0000256" key="13">
    <source>
        <dbReference type="PROSITE-ProRule" id="PRU00235"/>
    </source>
</evidence>
<evidence type="ECO:0000256" key="4">
    <source>
        <dbReference type="ARBA" id="ARBA00012513"/>
    </source>
</evidence>
<comment type="subcellular location">
    <subcellularLocation>
        <location evidence="2">Cytoplasm</location>
    </subcellularLocation>
</comment>
<dbReference type="InterPro" id="IPR011009">
    <property type="entry name" value="Kinase-like_dom_sf"/>
</dbReference>
<evidence type="ECO:0000256" key="2">
    <source>
        <dbReference type="ARBA" id="ARBA00004496"/>
    </source>
</evidence>
<dbReference type="GO" id="GO:0046872">
    <property type="term" value="F:metal ion binding"/>
    <property type="evidence" value="ECO:0007669"/>
    <property type="project" value="UniProtKB-KW"/>
</dbReference>
<evidence type="ECO:0000256" key="10">
    <source>
        <dbReference type="ARBA" id="ARBA00022777"/>
    </source>
</evidence>
<dbReference type="PANTHER" id="PTHR44535:SF5">
    <property type="entry name" value="PROTEIN KINASE DOMAIN-CONTAINING PROTEIN"/>
    <property type="match status" value="1"/>
</dbReference>
<evidence type="ECO:0000256" key="11">
    <source>
        <dbReference type="ARBA" id="ARBA00022840"/>
    </source>
</evidence>
<feature type="compositionally biased region" description="Polar residues" evidence="14">
    <location>
        <begin position="532"/>
        <end position="541"/>
    </location>
</feature>
<evidence type="ECO:0000256" key="1">
    <source>
        <dbReference type="ARBA" id="ARBA00001946"/>
    </source>
</evidence>
<dbReference type="GO" id="GO:0004674">
    <property type="term" value="F:protein serine/threonine kinase activity"/>
    <property type="evidence" value="ECO:0007669"/>
    <property type="project" value="UniProtKB-KW"/>
</dbReference>
<dbReference type="Proteomes" id="UP000887574">
    <property type="component" value="Unplaced"/>
</dbReference>
<dbReference type="Gene3D" id="1.10.510.10">
    <property type="entry name" value="Transferase(Phosphotransferase) domain 1"/>
    <property type="match status" value="1"/>
</dbReference>
<evidence type="ECO:0000256" key="14">
    <source>
        <dbReference type="SAM" id="MobiDB-lite"/>
    </source>
</evidence>